<feature type="transmembrane region" description="Helical" evidence="1">
    <location>
        <begin position="163"/>
        <end position="185"/>
    </location>
</feature>
<proteinExistence type="predicted"/>
<dbReference type="Proteomes" id="UP000571084">
    <property type="component" value="Unassembled WGS sequence"/>
</dbReference>
<dbReference type="AlphaFoldDB" id="A0A840RUA2"/>
<feature type="transmembrane region" description="Helical" evidence="1">
    <location>
        <begin position="27"/>
        <end position="45"/>
    </location>
</feature>
<evidence type="ECO:0000256" key="1">
    <source>
        <dbReference type="SAM" id="Phobius"/>
    </source>
</evidence>
<reference evidence="2 3" key="1">
    <citation type="submission" date="2020-08" db="EMBL/GenBank/DDBJ databases">
        <title>Genomic Encyclopedia of Type Strains, Phase IV (KMG-IV): sequencing the most valuable type-strain genomes for metagenomic binning, comparative biology and taxonomic classification.</title>
        <authorList>
            <person name="Goeker M."/>
        </authorList>
    </citation>
    <scope>NUCLEOTIDE SEQUENCE [LARGE SCALE GENOMIC DNA]</scope>
    <source>
        <strain evidence="2 3">DSM 23240</strain>
    </source>
</reference>
<dbReference type="InterPro" id="IPR010374">
    <property type="entry name" value="DUF969"/>
</dbReference>
<feature type="transmembrane region" description="Helical" evidence="1">
    <location>
        <begin position="197"/>
        <end position="217"/>
    </location>
</feature>
<protein>
    <submittedName>
        <fullName evidence="2">Putative membrane protein</fullName>
    </submittedName>
</protein>
<keyword evidence="1" id="KW-1133">Transmembrane helix</keyword>
<name>A0A840RUA2_9BURK</name>
<evidence type="ECO:0000313" key="2">
    <source>
        <dbReference type="EMBL" id="MBB5200049.1"/>
    </source>
</evidence>
<feature type="transmembrane region" description="Helical" evidence="1">
    <location>
        <begin position="57"/>
        <end position="76"/>
    </location>
</feature>
<sequence length="249" mass="26673">MHAAVSLWPLIGVVVIIAGFILRFNPMLVVAIAAIVTGVAAQFPAEQVLAEIGTGFIKTRNLPLIILLPLAIIGLLERHGLRIHAQNWIARIRSATAGRLLIVYLAARELTAAMGLTSLGGHPQMVRPLLAPMTEGAAETRYGQLTDAVRFKLRAYAAATDNVGLFFGEDIFVAFGAIVLMSTFLHEAGIDVEPLHIALWGIPTAISAFIIHGYRLSRLDAALDREMGYKQGPGLVASPVPANNDGMQP</sequence>
<evidence type="ECO:0000313" key="3">
    <source>
        <dbReference type="Proteomes" id="UP000571084"/>
    </source>
</evidence>
<accession>A0A840RUA2</accession>
<keyword evidence="1" id="KW-0472">Membrane</keyword>
<comment type="caution">
    <text evidence="2">The sequence shown here is derived from an EMBL/GenBank/DDBJ whole genome shotgun (WGS) entry which is preliminary data.</text>
</comment>
<keyword evidence="3" id="KW-1185">Reference proteome</keyword>
<dbReference type="Pfam" id="PF06149">
    <property type="entry name" value="DUF969"/>
    <property type="match status" value="1"/>
</dbReference>
<gene>
    <name evidence="2" type="ORF">HNR39_001881</name>
</gene>
<dbReference type="RefSeq" id="WP_168056382.1">
    <property type="nucleotide sequence ID" value="NZ_JAAOZT010000009.1"/>
</dbReference>
<keyword evidence="1" id="KW-0812">Transmembrane</keyword>
<feature type="transmembrane region" description="Helical" evidence="1">
    <location>
        <begin position="6"/>
        <end position="22"/>
    </location>
</feature>
<organism evidence="2 3">
    <name type="scientific">Glaciimonas immobilis</name>
    <dbReference type="NCBI Taxonomy" id="728004"/>
    <lineage>
        <taxon>Bacteria</taxon>
        <taxon>Pseudomonadati</taxon>
        <taxon>Pseudomonadota</taxon>
        <taxon>Betaproteobacteria</taxon>
        <taxon>Burkholderiales</taxon>
        <taxon>Oxalobacteraceae</taxon>
        <taxon>Glaciimonas</taxon>
    </lineage>
</organism>
<dbReference type="EMBL" id="JACHHQ010000003">
    <property type="protein sequence ID" value="MBB5200049.1"/>
    <property type="molecule type" value="Genomic_DNA"/>
</dbReference>